<dbReference type="Proteomes" id="UP000179145">
    <property type="component" value="Plasmid pKB14400_1"/>
</dbReference>
<name>A0A1D8UXQ6_9PROT</name>
<dbReference type="AlphaFoldDB" id="A0A1D8UXQ6"/>
<proteinExistence type="predicted"/>
<dbReference type="KEGG" id="kba:A0U89_13760"/>
<reference evidence="1 2" key="1">
    <citation type="journal article" date="2016" name="Microb. Cell Fact.">
        <title>Dissection of exopolysaccharide biosynthesis in Kozakia baliensis.</title>
        <authorList>
            <person name="Brandt J.U."/>
            <person name="Jakob F."/>
            <person name="Behr J."/>
            <person name="Geissler A.J."/>
            <person name="Vogel R.F."/>
        </authorList>
    </citation>
    <scope>NUCLEOTIDE SEQUENCE [LARGE SCALE GENOMIC DNA]</scope>
    <source>
        <strain evidence="1 2">DSM 14400</strain>
        <plasmid evidence="2">Plasmid pkb14400_1</plasmid>
    </source>
</reference>
<organism evidence="1 2">
    <name type="scientific">Kozakia baliensis</name>
    <dbReference type="NCBI Taxonomy" id="153496"/>
    <lineage>
        <taxon>Bacteria</taxon>
        <taxon>Pseudomonadati</taxon>
        <taxon>Pseudomonadota</taxon>
        <taxon>Alphaproteobacteria</taxon>
        <taxon>Acetobacterales</taxon>
        <taxon>Acetobacteraceae</taxon>
        <taxon>Kozakia</taxon>
    </lineage>
</organism>
<accession>A0A1D8UXQ6</accession>
<keyword evidence="1" id="KW-0614">Plasmid</keyword>
<dbReference type="OrthoDB" id="7221219at2"/>
<keyword evidence="2" id="KW-1185">Reference proteome</keyword>
<geneLocation type="plasmid" evidence="2">
    <name>pkb14400_1</name>
</geneLocation>
<evidence type="ECO:0000313" key="1">
    <source>
        <dbReference type="EMBL" id="AOX18386.1"/>
    </source>
</evidence>
<dbReference type="RefSeq" id="WP_070403871.1">
    <property type="nucleotide sequence ID" value="NZ_BJVW01000077.1"/>
</dbReference>
<gene>
    <name evidence="1" type="ORF">A0U89_13760</name>
</gene>
<sequence length="193" mass="21230">MSKGIESLKKRPQRRTPALKAGELYCWLHTNHDDITHARQTGASWTEILAAAREDGIGIGDDANARRILQKTWARVSRAEEKFRSSNAALSALRGADNPAAPHHVMPSRLPASWRPEFVEPTGTSPGQHEVGRLHQKNALTTTKSCAVASSSDELAPVPGDGRTRADVIFEGYTKRLADDSNRKAGYIPREER</sequence>
<dbReference type="EMBL" id="CP014675">
    <property type="protein sequence ID" value="AOX18386.1"/>
    <property type="molecule type" value="Genomic_DNA"/>
</dbReference>
<evidence type="ECO:0000313" key="2">
    <source>
        <dbReference type="Proteomes" id="UP000179145"/>
    </source>
</evidence>
<protein>
    <submittedName>
        <fullName evidence="1">Uncharacterized protein</fullName>
    </submittedName>
</protein>